<dbReference type="Gene3D" id="1.20.5.1030">
    <property type="entry name" value="Preprotein translocase secy subunit"/>
    <property type="match status" value="1"/>
</dbReference>
<keyword evidence="7 9" id="KW-0811">Translocation</keyword>
<evidence type="ECO:0000256" key="8">
    <source>
        <dbReference type="ARBA" id="ARBA00023136"/>
    </source>
</evidence>
<comment type="function">
    <text evidence="9">Essential subunit of the Sec protein translocation channel SecYEG. Clamps together the 2 halves of SecY. May contact the channel plug during translocation.</text>
</comment>
<keyword evidence="6 9" id="KW-1133">Transmembrane helix</keyword>
<dbReference type="EMBL" id="QENU01000007">
    <property type="protein sequence ID" value="PVX38822.1"/>
    <property type="molecule type" value="Genomic_DNA"/>
</dbReference>
<organism evidence="10 11">
    <name type="scientific">Alitibacter langaaensis DSM 22999</name>
    <dbReference type="NCBI Taxonomy" id="1122935"/>
    <lineage>
        <taxon>Bacteria</taxon>
        <taxon>Pseudomonadati</taxon>
        <taxon>Pseudomonadota</taxon>
        <taxon>Gammaproteobacteria</taxon>
        <taxon>Pasteurellales</taxon>
        <taxon>Pasteurellaceae</taxon>
        <taxon>Alitibacter</taxon>
    </lineage>
</organism>
<dbReference type="Pfam" id="PF00584">
    <property type="entry name" value="SecE"/>
    <property type="match status" value="1"/>
</dbReference>
<feature type="transmembrane region" description="Helical" evidence="9">
    <location>
        <begin position="104"/>
        <end position="131"/>
    </location>
</feature>
<comment type="caution">
    <text evidence="10">The sequence shown here is derived from an EMBL/GenBank/DDBJ whole genome shotgun (WGS) entry which is preliminary data.</text>
</comment>
<evidence type="ECO:0000256" key="4">
    <source>
        <dbReference type="ARBA" id="ARBA00022692"/>
    </source>
</evidence>
<comment type="similarity">
    <text evidence="9">Belongs to the SecE/SEC61-gamma family.</text>
</comment>
<evidence type="ECO:0000256" key="2">
    <source>
        <dbReference type="ARBA" id="ARBA00022448"/>
    </source>
</evidence>
<evidence type="ECO:0000256" key="6">
    <source>
        <dbReference type="ARBA" id="ARBA00022989"/>
    </source>
</evidence>
<dbReference type="GO" id="GO:0005886">
    <property type="term" value="C:plasma membrane"/>
    <property type="evidence" value="ECO:0007669"/>
    <property type="project" value="UniProtKB-UniRule"/>
</dbReference>
<sequence length="136" mass="15019">MALVADKKKNVIEEVGQKSKGVNICLWLLALAIILVASVGNVVFADQYSTPIRVVAIFVLIVLALVFAALTNEGKRAIAFFSESRTELRRIVWPTRPEAMQTTFIVIAATVLLSLILWGFDSVIIAVLNFLTNLRF</sequence>
<comment type="caution">
    <text evidence="9">Lacks conserved residue(s) required for the propagation of feature annotation.</text>
</comment>
<keyword evidence="11" id="KW-1185">Reference proteome</keyword>
<dbReference type="GO" id="GO:0043952">
    <property type="term" value="P:protein transport by the Sec complex"/>
    <property type="evidence" value="ECO:0007669"/>
    <property type="project" value="UniProtKB-UniRule"/>
</dbReference>
<dbReference type="PRINTS" id="PR01650">
    <property type="entry name" value="SECETRNLCASE"/>
</dbReference>
<protein>
    <recommendedName>
        <fullName evidence="9">Protein translocase subunit SecE</fullName>
    </recommendedName>
</protein>
<feature type="transmembrane region" description="Helical" evidence="9">
    <location>
        <begin position="21"/>
        <end position="44"/>
    </location>
</feature>
<keyword evidence="8 9" id="KW-0472">Membrane</keyword>
<reference evidence="10 11" key="1">
    <citation type="submission" date="2018-05" db="EMBL/GenBank/DDBJ databases">
        <title>Genomic Encyclopedia of Type Strains, Phase IV (KMG-IV): sequencing the most valuable type-strain genomes for metagenomic binning, comparative biology and taxonomic classification.</title>
        <authorList>
            <person name="Goeker M."/>
        </authorList>
    </citation>
    <scope>NUCLEOTIDE SEQUENCE [LARGE SCALE GENOMIC DNA]</scope>
    <source>
        <strain evidence="10 11">DSM 22999</strain>
    </source>
</reference>
<keyword evidence="5 9" id="KW-0653">Protein transport</keyword>
<dbReference type="InterPro" id="IPR005807">
    <property type="entry name" value="SecE_bac"/>
</dbReference>
<dbReference type="InterPro" id="IPR001901">
    <property type="entry name" value="Translocase_SecE/Sec61-g"/>
</dbReference>
<evidence type="ECO:0000256" key="1">
    <source>
        <dbReference type="ARBA" id="ARBA00004370"/>
    </source>
</evidence>
<dbReference type="InterPro" id="IPR038379">
    <property type="entry name" value="SecE_sf"/>
</dbReference>
<dbReference type="NCBIfam" id="TIGR00964">
    <property type="entry name" value="secE_bact"/>
    <property type="match status" value="1"/>
</dbReference>
<dbReference type="NCBIfam" id="NF004376">
    <property type="entry name" value="PRK05740.2-1"/>
    <property type="match status" value="1"/>
</dbReference>
<dbReference type="HAMAP" id="MF_00422">
    <property type="entry name" value="SecE"/>
    <property type="match status" value="1"/>
</dbReference>
<dbReference type="RefSeq" id="WP_116631896.1">
    <property type="nucleotide sequence ID" value="NZ_QENU01000007.1"/>
</dbReference>
<evidence type="ECO:0000256" key="7">
    <source>
        <dbReference type="ARBA" id="ARBA00023010"/>
    </source>
</evidence>
<dbReference type="PANTHER" id="PTHR33910">
    <property type="entry name" value="PROTEIN TRANSLOCASE SUBUNIT SECE"/>
    <property type="match status" value="1"/>
</dbReference>
<dbReference type="PANTHER" id="PTHR33910:SF1">
    <property type="entry name" value="PROTEIN TRANSLOCASE SUBUNIT SECE"/>
    <property type="match status" value="1"/>
</dbReference>
<dbReference type="GO" id="GO:0008320">
    <property type="term" value="F:protein transmembrane transporter activity"/>
    <property type="evidence" value="ECO:0007669"/>
    <property type="project" value="UniProtKB-UniRule"/>
</dbReference>
<comment type="subunit">
    <text evidence="9">Component of the Sec protein translocase complex. Heterotrimer consisting of SecY, SecE and SecG subunits. The heterotrimers can form oligomers, although 1 heterotrimer is thought to be able to translocate proteins. Interacts with the ribosome. Interacts with SecDF, and other proteins may be involved. Interacts with SecA.</text>
</comment>
<evidence type="ECO:0000313" key="11">
    <source>
        <dbReference type="Proteomes" id="UP000245909"/>
    </source>
</evidence>
<evidence type="ECO:0000256" key="9">
    <source>
        <dbReference type="HAMAP-Rule" id="MF_00422"/>
    </source>
</evidence>
<keyword evidence="2 9" id="KW-0813">Transport</keyword>
<dbReference type="AlphaFoldDB" id="A0A2U0T5C6"/>
<evidence type="ECO:0000313" key="10">
    <source>
        <dbReference type="EMBL" id="PVX38822.1"/>
    </source>
</evidence>
<feature type="transmembrane region" description="Helical" evidence="9">
    <location>
        <begin position="50"/>
        <end position="70"/>
    </location>
</feature>
<proteinExistence type="inferred from homology"/>
<keyword evidence="4 9" id="KW-0812">Transmembrane</keyword>
<dbReference type="PROSITE" id="PS01067">
    <property type="entry name" value="SECE_SEC61G"/>
    <property type="match status" value="1"/>
</dbReference>
<evidence type="ECO:0000256" key="3">
    <source>
        <dbReference type="ARBA" id="ARBA00022475"/>
    </source>
</evidence>
<comment type="subcellular location">
    <subcellularLocation>
        <location evidence="1">Membrane</location>
    </subcellularLocation>
</comment>
<dbReference type="GO" id="GO:0065002">
    <property type="term" value="P:intracellular protein transmembrane transport"/>
    <property type="evidence" value="ECO:0007669"/>
    <property type="project" value="UniProtKB-UniRule"/>
</dbReference>
<name>A0A2U0T5C6_9PAST</name>
<dbReference type="Proteomes" id="UP000245909">
    <property type="component" value="Unassembled WGS sequence"/>
</dbReference>
<dbReference type="OrthoDB" id="9806365at2"/>
<accession>A0A2U0T5C6</accession>
<evidence type="ECO:0000256" key="5">
    <source>
        <dbReference type="ARBA" id="ARBA00022927"/>
    </source>
</evidence>
<keyword evidence="3 9" id="KW-1003">Cell membrane</keyword>
<dbReference type="GO" id="GO:0006605">
    <property type="term" value="P:protein targeting"/>
    <property type="evidence" value="ECO:0007669"/>
    <property type="project" value="UniProtKB-UniRule"/>
</dbReference>
<dbReference type="GO" id="GO:0009306">
    <property type="term" value="P:protein secretion"/>
    <property type="evidence" value="ECO:0007669"/>
    <property type="project" value="UniProtKB-UniRule"/>
</dbReference>
<gene>
    <name evidence="9" type="primary">secE</name>
    <name evidence="10" type="ORF">C8D76_10743</name>
</gene>